<protein>
    <submittedName>
        <fullName evidence="1">Uncharacterized protein</fullName>
    </submittedName>
</protein>
<dbReference type="Proteomes" id="UP000324222">
    <property type="component" value="Unassembled WGS sequence"/>
</dbReference>
<comment type="caution">
    <text evidence="1">The sequence shown here is derived from an EMBL/GenBank/DDBJ whole genome shotgun (WGS) entry which is preliminary data.</text>
</comment>
<evidence type="ECO:0000313" key="2">
    <source>
        <dbReference type="Proteomes" id="UP000324222"/>
    </source>
</evidence>
<proteinExistence type="predicted"/>
<dbReference type="EMBL" id="VSRR010060707">
    <property type="protein sequence ID" value="MPC82774.1"/>
    <property type="molecule type" value="Genomic_DNA"/>
</dbReference>
<accession>A0A5B7IRD6</accession>
<sequence>MPPAARGTCCGCTGYGGRSTSGSGNGSMQMVL</sequence>
<dbReference type="AlphaFoldDB" id="A0A5B7IRD6"/>
<organism evidence="1 2">
    <name type="scientific">Portunus trituberculatus</name>
    <name type="common">Swimming crab</name>
    <name type="synonym">Neptunus trituberculatus</name>
    <dbReference type="NCBI Taxonomy" id="210409"/>
    <lineage>
        <taxon>Eukaryota</taxon>
        <taxon>Metazoa</taxon>
        <taxon>Ecdysozoa</taxon>
        <taxon>Arthropoda</taxon>
        <taxon>Crustacea</taxon>
        <taxon>Multicrustacea</taxon>
        <taxon>Malacostraca</taxon>
        <taxon>Eumalacostraca</taxon>
        <taxon>Eucarida</taxon>
        <taxon>Decapoda</taxon>
        <taxon>Pleocyemata</taxon>
        <taxon>Brachyura</taxon>
        <taxon>Eubrachyura</taxon>
        <taxon>Portunoidea</taxon>
        <taxon>Portunidae</taxon>
        <taxon>Portuninae</taxon>
        <taxon>Portunus</taxon>
    </lineage>
</organism>
<name>A0A5B7IRD6_PORTR</name>
<gene>
    <name evidence="1" type="ORF">E2C01_077456</name>
</gene>
<keyword evidence="2" id="KW-1185">Reference proteome</keyword>
<reference evidence="1 2" key="1">
    <citation type="submission" date="2019-05" db="EMBL/GenBank/DDBJ databases">
        <title>Another draft genome of Portunus trituberculatus and its Hox gene families provides insights of decapod evolution.</title>
        <authorList>
            <person name="Jeong J.-H."/>
            <person name="Song I."/>
            <person name="Kim S."/>
            <person name="Choi T."/>
            <person name="Kim D."/>
            <person name="Ryu S."/>
            <person name="Kim W."/>
        </authorList>
    </citation>
    <scope>NUCLEOTIDE SEQUENCE [LARGE SCALE GENOMIC DNA]</scope>
    <source>
        <tissue evidence="1">Muscle</tissue>
    </source>
</reference>
<evidence type="ECO:0000313" key="1">
    <source>
        <dbReference type="EMBL" id="MPC82774.1"/>
    </source>
</evidence>